<comment type="caution">
    <text evidence="1">The sequence shown here is derived from an EMBL/GenBank/DDBJ whole genome shotgun (WGS) entry which is preliminary data.</text>
</comment>
<proteinExistence type="predicted"/>
<reference evidence="1" key="1">
    <citation type="submission" date="2021-06" db="EMBL/GenBank/DDBJ databases">
        <authorList>
            <person name="Kallberg Y."/>
            <person name="Tangrot J."/>
            <person name="Rosling A."/>
        </authorList>
    </citation>
    <scope>NUCLEOTIDE SEQUENCE</scope>
    <source>
        <strain evidence="1">AU212A</strain>
    </source>
</reference>
<gene>
    <name evidence="1" type="ORF">SCALOS_LOCUS736</name>
</gene>
<sequence length="397" mass="45133">MSENEKTNNDNVENDQEIQLPESKKSEYSGFLKTLSTFTGDIYSLTCPSFLLSGVSTLEYGQYWADYPELFAQISKPTDEAERAVAVLKWFVSTLYGSFASRKDKEKIEKKPFNPILGEQFLAKWGDMAGCGETVLYSEQVSHHPPISAIYLENDHAGVSANGHTGQKTQFKATSARIDVIQVGHVIVRLRDYDDNYLIMLPPLQILGLWRGAPYVELSGTSVIQSQNFNTVIEFSGRGWISGEKHTFHSVIRRNGSKDPLYTASGTWSGKSILENHTTNEKSVFLDIETSSRATPIIKPIDEQNPLESIKLWQHVSKAINEGDFSTASKLKGEIEQRQRDKVKRGEETTLQYFDWIEEDNEFQSLFDMINSKLNLEHKYKEKGSWVFKKLLFKDNN</sequence>
<dbReference type="EMBL" id="CAJVPM010000377">
    <property type="protein sequence ID" value="CAG8442793.1"/>
    <property type="molecule type" value="Genomic_DNA"/>
</dbReference>
<name>A0ACA9JYR9_9GLOM</name>
<evidence type="ECO:0000313" key="2">
    <source>
        <dbReference type="Proteomes" id="UP000789860"/>
    </source>
</evidence>
<dbReference type="Proteomes" id="UP000789860">
    <property type="component" value="Unassembled WGS sequence"/>
</dbReference>
<keyword evidence="2" id="KW-1185">Reference proteome</keyword>
<evidence type="ECO:0000313" key="1">
    <source>
        <dbReference type="EMBL" id="CAG8442793.1"/>
    </source>
</evidence>
<accession>A0ACA9JYR9</accession>
<protein>
    <submittedName>
        <fullName evidence="1">2474_t:CDS:1</fullName>
    </submittedName>
</protein>
<organism evidence="1 2">
    <name type="scientific">Scutellospora calospora</name>
    <dbReference type="NCBI Taxonomy" id="85575"/>
    <lineage>
        <taxon>Eukaryota</taxon>
        <taxon>Fungi</taxon>
        <taxon>Fungi incertae sedis</taxon>
        <taxon>Mucoromycota</taxon>
        <taxon>Glomeromycotina</taxon>
        <taxon>Glomeromycetes</taxon>
        <taxon>Diversisporales</taxon>
        <taxon>Gigasporaceae</taxon>
        <taxon>Scutellospora</taxon>
    </lineage>
</organism>